<dbReference type="Proteomes" id="UP000321726">
    <property type="component" value="Unassembled WGS sequence"/>
</dbReference>
<protein>
    <recommendedName>
        <fullName evidence="6">DUF1127 domain-containing protein</fullName>
    </recommendedName>
</protein>
<feature type="compositionally biased region" description="Basic and acidic residues" evidence="1">
    <location>
        <begin position="13"/>
        <end position="27"/>
    </location>
</feature>
<dbReference type="OrthoDB" id="6173366at2"/>
<evidence type="ECO:0000313" key="2">
    <source>
        <dbReference type="EMBL" id="GEN26255.1"/>
    </source>
</evidence>
<reference evidence="2 5" key="2">
    <citation type="submission" date="2019-07" db="EMBL/GenBank/DDBJ databases">
        <title>Whole genome shotgun sequence of Halomonas cupida NBRC 102219.</title>
        <authorList>
            <person name="Hosoyama A."/>
            <person name="Uohara A."/>
            <person name="Ohji S."/>
            <person name="Ichikawa N."/>
        </authorList>
    </citation>
    <scope>NUCLEOTIDE SEQUENCE [LARGE SCALE GENOMIC DNA]</scope>
    <source>
        <strain evidence="2 5">NBRC 102219</strain>
    </source>
</reference>
<dbReference type="EMBL" id="FRCA01000009">
    <property type="protein sequence ID" value="SHM50837.1"/>
    <property type="molecule type" value="Genomic_DNA"/>
</dbReference>
<organism evidence="3 4">
    <name type="scientific">Halomonas cupida</name>
    <dbReference type="NCBI Taxonomy" id="44933"/>
    <lineage>
        <taxon>Bacteria</taxon>
        <taxon>Pseudomonadati</taxon>
        <taxon>Pseudomonadota</taxon>
        <taxon>Gammaproteobacteria</taxon>
        <taxon>Oceanospirillales</taxon>
        <taxon>Halomonadaceae</taxon>
        <taxon>Halomonas</taxon>
    </lineage>
</organism>
<gene>
    <name evidence="2" type="ORF">HCU01_42040</name>
    <name evidence="3" type="ORF">SAMN05660971_03109</name>
</gene>
<evidence type="ECO:0000313" key="4">
    <source>
        <dbReference type="Proteomes" id="UP000184123"/>
    </source>
</evidence>
<name>A0A1M7JEA9_9GAMM</name>
<dbReference type="Proteomes" id="UP000184123">
    <property type="component" value="Unassembled WGS sequence"/>
</dbReference>
<dbReference type="AlphaFoldDB" id="A0A1M7JEA9"/>
<evidence type="ECO:0000256" key="1">
    <source>
        <dbReference type="SAM" id="MobiDB-lite"/>
    </source>
</evidence>
<sequence length="103" mass="12064">MQQLNRRHQTQARNEHPDMEDRQEETALNRMPDLVMPAMPPLGLITAIENWIKRRLDAWKHQHHLRRSRQETELLDQRLRDDIGIDQPSVDEQTPGAAGPCRG</sequence>
<keyword evidence="5" id="KW-1185">Reference proteome</keyword>
<feature type="region of interest" description="Disordered" evidence="1">
    <location>
        <begin position="81"/>
        <end position="103"/>
    </location>
</feature>
<dbReference type="RefSeq" id="WP_073436140.1">
    <property type="nucleotide sequence ID" value="NZ_BJXU01000202.1"/>
</dbReference>
<feature type="region of interest" description="Disordered" evidence="1">
    <location>
        <begin position="1"/>
        <end position="35"/>
    </location>
</feature>
<evidence type="ECO:0008006" key="6">
    <source>
        <dbReference type="Google" id="ProtNLM"/>
    </source>
</evidence>
<dbReference type="EMBL" id="BJXU01000202">
    <property type="protein sequence ID" value="GEN26255.1"/>
    <property type="molecule type" value="Genomic_DNA"/>
</dbReference>
<reference evidence="3 4" key="1">
    <citation type="submission" date="2016-11" db="EMBL/GenBank/DDBJ databases">
        <authorList>
            <person name="Jaros S."/>
            <person name="Januszkiewicz K."/>
            <person name="Wedrychowicz H."/>
        </authorList>
    </citation>
    <scope>NUCLEOTIDE SEQUENCE [LARGE SCALE GENOMIC DNA]</scope>
    <source>
        <strain evidence="3 4">DSM 4740</strain>
    </source>
</reference>
<evidence type="ECO:0000313" key="5">
    <source>
        <dbReference type="Proteomes" id="UP000321726"/>
    </source>
</evidence>
<accession>A0A1M7JEA9</accession>
<proteinExistence type="predicted"/>
<feature type="compositionally biased region" description="Basic residues" evidence="1">
    <location>
        <begin position="1"/>
        <end position="10"/>
    </location>
</feature>
<evidence type="ECO:0000313" key="3">
    <source>
        <dbReference type="EMBL" id="SHM50837.1"/>
    </source>
</evidence>